<keyword evidence="1" id="KW-0472">Membrane</keyword>
<dbReference type="EMBL" id="JBHSTP010000002">
    <property type="protein sequence ID" value="MFC6356425.1"/>
    <property type="molecule type" value="Genomic_DNA"/>
</dbReference>
<dbReference type="Proteomes" id="UP001596306">
    <property type="component" value="Unassembled WGS sequence"/>
</dbReference>
<feature type="transmembrane region" description="Helical" evidence="1">
    <location>
        <begin position="42"/>
        <end position="65"/>
    </location>
</feature>
<evidence type="ECO:0000313" key="2">
    <source>
        <dbReference type="EMBL" id="MFC6356425.1"/>
    </source>
</evidence>
<dbReference type="RefSeq" id="WP_386730817.1">
    <property type="nucleotide sequence ID" value="NZ_JBHSTP010000002.1"/>
</dbReference>
<organism evidence="2 3">
    <name type="scientific">Luethyella okanaganae</name>
    <dbReference type="NCBI Taxonomy" id="69372"/>
    <lineage>
        <taxon>Bacteria</taxon>
        <taxon>Bacillati</taxon>
        <taxon>Actinomycetota</taxon>
        <taxon>Actinomycetes</taxon>
        <taxon>Micrococcales</taxon>
        <taxon>Microbacteriaceae</taxon>
        <taxon>Luethyella</taxon>
    </lineage>
</organism>
<protein>
    <submittedName>
        <fullName evidence="2">Uncharacterized protein</fullName>
    </submittedName>
</protein>
<accession>A0ABW1VIG6</accession>
<reference evidence="3" key="1">
    <citation type="journal article" date="2019" name="Int. J. Syst. Evol. Microbiol.">
        <title>The Global Catalogue of Microorganisms (GCM) 10K type strain sequencing project: providing services to taxonomists for standard genome sequencing and annotation.</title>
        <authorList>
            <consortium name="The Broad Institute Genomics Platform"/>
            <consortium name="The Broad Institute Genome Sequencing Center for Infectious Disease"/>
            <person name="Wu L."/>
            <person name="Ma J."/>
        </authorList>
    </citation>
    <scope>NUCLEOTIDE SEQUENCE [LARGE SCALE GENOMIC DNA]</scope>
    <source>
        <strain evidence="3">CCUG 43304</strain>
    </source>
</reference>
<name>A0ABW1VIG6_9MICO</name>
<keyword evidence="3" id="KW-1185">Reference proteome</keyword>
<keyword evidence="1" id="KW-0812">Transmembrane</keyword>
<evidence type="ECO:0000313" key="3">
    <source>
        <dbReference type="Proteomes" id="UP001596306"/>
    </source>
</evidence>
<feature type="transmembrane region" description="Helical" evidence="1">
    <location>
        <begin position="85"/>
        <end position="109"/>
    </location>
</feature>
<feature type="transmembrane region" description="Helical" evidence="1">
    <location>
        <begin position="6"/>
        <end position="35"/>
    </location>
</feature>
<sequence length="119" mass="12399">MSNYSGVWPIVAIIATVIGPSVLIAALWGVAWAVLRSRFVSWQFTIGAGSLSLLLALAGLVVLFFWPVTPDPQAALFSDAAGIKIFGGIALIVGGLGGLVTTLATWGICELARRTRATT</sequence>
<comment type="caution">
    <text evidence="2">The sequence shown here is derived from an EMBL/GenBank/DDBJ whole genome shotgun (WGS) entry which is preliminary data.</text>
</comment>
<keyword evidence="1" id="KW-1133">Transmembrane helix</keyword>
<proteinExistence type="predicted"/>
<gene>
    <name evidence="2" type="ORF">ACFQB0_09925</name>
</gene>
<evidence type="ECO:0000256" key="1">
    <source>
        <dbReference type="SAM" id="Phobius"/>
    </source>
</evidence>